<dbReference type="EMBL" id="JANPWB010000010">
    <property type="protein sequence ID" value="KAJ1141243.1"/>
    <property type="molecule type" value="Genomic_DNA"/>
</dbReference>
<dbReference type="Pfam" id="PF15309">
    <property type="entry name" value="ALMS_motif"/>
    <property type="match status" value="1"/>
</dbReference>
<evidence type="ECO:0000259" key="5">
    <source>
        <dbReference type="Pfam" id="PF17730"/>
    </source>
</evidence>
<dbReference type="PANTHER" id="PTHR21553:SF24">
    <property type="entry name" value="(E2-INDEPENDENT) E3 UBIQUITIN-CONJUGATING ENZYME FATS"/>
    <property type="match status" value="1"/>
</dbReference>
<dbReference type="GO" id="GO:0005814">
    <property type="term" value="C:centriole"/>
    <property type="evidence" value="ECO:0007669"/>
    <property type="project" value="TreeGrafter"/>
</dbReference>
<gene>
    <name evidence="6" type="ORF">NDU88_007577</name>
</gene>
<dbReference type="GO" id="GO:0008017">
    <property type="term" value="F:microtubule binding"/>
    <property type="evidence" value="ECO:0007669"/>
    <property type="project" value="TreeGrafter"/>
</dbReference>
<feature type="domain" description="Centrosomal protein C10orf90 N-terminal" evidence="5">
    <location>
        <begin position="85"/>
        <end position="479"/>
    </location>
</feature>
<comment type="caution">
    <text evidence="6">The sequence shown here is derived from an EMBL/GenBank/DDBJ whole genome shotgun (WGS) entry which is preliminary data.</text>
</comment>
<proteinExistence type="predicted"/>
<dbReference type="Proteomes" id="UP001066276">
    <property type="component" value="Chromosome 6"/>
</dbReference>
<keyword evidence="3" id="KW-0206">Cytoskeleton</keyword>
<dbReference type="InterPro" id="IPR029299">
    <property type="entry name" value="ALMS_motif"/>
</dbReference>
<accession>A0AAV7QS28</accession>
<dbReference type="GO" id="GO:0005813">
    <property type="term" value="C:centrosome"/>
    <property type="evidence" value="ECO:0007669"/>
    <property type="project" value="UniProtKB-SubCell"/>
</dbReference>
<name>A0AAV7QS28_PLEWA</name>
<evidence type="ECO:0000313" key="6">
    <source>
        <dbReference type="EMBL" id="KAJ1141243.1"/>
    </source>
</evidence>
<evidence type="ECO:0000256" key="2">
    <source>
        <dbReference type="ARBA" id="ARBA00022490"/>
    </source>
</evidence>
<dbReference type="AlphaFoldDB" id="A0AAV7QS28"/>
<dbReference type="InterPro" id="IPR041179">
    <property type="entry name" value="C10orf90_N"/>
</dbReference>
<protein>
    <recommendedName>
        <fullName evidence="8">ALMS motif domain-containing protein</fullName>
    </recommendedName>
</protein>
<evidence type="ECO:0008006" key="8">
    <source>
        <dbReference type="Google" id="ProtNLM"/>
    </source>
</evidence>
<dbReference type="PANTHER" id="PTHR21553">
    <property type="entry name" value="ALMS1-RELATED"/>
    <property type="match status" value="1"/>
</dbReference>
<comment type="subcellular location">
    <subcellularLocation>
        <location evidence="1">Cytoplasm</location>
        <location evidence="1">Cytoskeleton</location>
        <location evidence="1">Microtubule organizing center</location>
        <location evidence="1">Centrosome</location>
    </subcellularLocation>
</comment>
<organism evidence="6 7">
    <name type="scientific">Pleurodeles waltl</name>
    <name type="common">Iberian ribbed newt</name>
    <dbReference type="NCBI Taxonomy" id="8319"/>
    <lineage>
        <taxon>Eukaryota</taxon>
        <taxon>Metazoa</taxon>
        <taxon>Chordata</taxon>
        <taxon>Craniata</taxon>
        <taxon>Vertebrata</taxon>
        <taxon>Euteleostomi</taxon>
        <taxon>Amphibia</taxon>
        <taxon>Batrachia</taxon>
        <taxon>Caudata</taxon>
        <taxon>Salamandroidea</taxon>
        <taxon>Salamandridae</taxon>
        <taxon>Pleurodelinae</taxon>
        <taxon>Pleurodeles</taxon>
    </lineage>
</organism>
<evidence type="ECO:0000259" key="4">
    <source>
        <dbReference type="Pfam" id="PF15309"/>
    </source>
</evidence>
<keyword evidence="7" id="KW-1185">Reference proteome</keyword>
<evidence type="ECO:0000313" key="7">
    <source>
        <dbReference type="Proteomes" id="UP001066276"/>
    </source>
</evidence>
<feature type="domain" description="ALMS motif" evidence="4">
    <location>
        <begin position="568"/>
        <end position="700"/>
    </location>
</feature>
<evidence type="ECO:0000256" key="3">
    <source>
        <dbReference type="ARBA" id="ARBA00023212"/>
    </source>
</evidence>
<reference evidence="6" key="1">
    <citation type="journal article" date="2022" name="bioRxiv">
        <title>Sequencing and chromosome-scale assembly of the giantPleurodeles waltlgenome.</title>
        <authorList>
            <person name="Brown T."/>
            <person name="Elewa A."/>
            <person name="Iarovenko S."/>
            <person name="Subramanian E."/>
            <person name="Araus A.J."/>
            <person name="Petzold A."/>
            <person name="Susuki M."/>
            <person name="Suzuki K.-i.T."/>
            <person name="Hayashi T."/>
            <person name="Toyoda A."/>
            <person name="Oliveira C."/>
            <person name="Osipova E."/>
            <person name="Leigh N.D."/>
            <person name="Simon A."/>
            <person name="Yun M.H."/>
        </authorList>
    </citation>
    <scope>NUCLEOTIDE SEQUENCE</scope>
    <source>
        <strain evidence="6">20211129_DDA</strain>
        <tissue evidence="6">Liver</tissue>
    </source>
</reference>
<keyword evidence="2" id="KW-0963">Cytoplasm</keyword>
<sequence>MNLKPKNDAHWSQHRSFTTYLYFSLNSASRGGKASKELGKDTCDGVINSERSLSVSLTAKIAANQSKCAKDAVGSYNSKLISSAVISHLIDENKSEENGPALPLRSVITESNAYNIKQSLDNLSSVNINRAFRSFPSRLGIEAAPVVNVSRTDLSRIESKQCQSLNKGFTSITITSRKTYPPYDQTAEVVACDQICLRCRGSGASEIASSSLKNLEANAQWKPVCCQKSLKNSLSTKVKVFGFHPPESDGKTAWAFSDGKTEKMDLPLMSNFKKKEQCSFHSFVYHTVSPQCPGAIYYLDKSLSLPLFRPVAKDQSIERSVLSLKVRCYSSRSAVDGVLGTSSKEPKADVLQTVAPEDSRTTDGIEMHADQTQPPLKRSMEIHHLNDVRPPTGSASLPLAGLTNGKHSFIVQERTRQNRLNEQLRESSNKAFQQPSDWPDRKGLWSLLGSPKKQDTDIQLAFVASCASVKESIPFRKFSTVLYQSLDSHFPPPKEVTKKCNTLAENHPRMGNLISSGGTILWHYNGEDKDSDKQDQAAKHPPDITLERQGECKPLHISLGPVILKSRQLTLKEALERHRPGFISHSRKRIKKLERMVQLRKAQSSESLVSDRKQTDPLSTAVNKKKLCTVPDPLSDNLFKPKERAISEKEMQLRSKRIYNSLPEVRKKQEDKQKKVLLQSNRQRVDLFKKKLLNRILHRNVD</sequence>
<evidence type="ECO:0000256" key="1">
    <source>
        <dbReference type="ARBA" id="ARBA00004300"/>
    </source>
</evidence>
<dbReference type="GO" id="GO:0005829">
    <property type="term" value="C:cytosol"/>
    <property type="evidence" value="ECO:0007669"/>
    <property type="project" value="TreeGrafter"/>
</dbReference>
<dbReference type="Pfam" id="PF17730">
    <property type="entry name" value="Centro_C10orf90"/>
    <property type="match status" value="1"/>
</dbReference>
<dbReference type="GO" id="GO:0046599">
    <property type="term" value="P:regulation of centriole replication"/>
    <property type="evidence" value="ECO:0007669"/>
    <property type="project" value="TreeGrafter"/>
</dbReference>